<dbReference type="Proteomes" id="UP000198440">
    <property type="component" value="Unassembled WGS sequence"/>
</dbReference>
<reference evidence="2 3" key="1">
    <citation type="submission" date="2017-06" db="EMBL/GenBank/DDBJ databases">
        <authorList>
            <person name="Kim H.J."/>
            <person name="Triplett B.A."/>
        </authorList>
    </citation>
    <scope>NUCLEOTIDE SEQUENCE [LARGE SCALE GENOMIC DNA]</scope>
    <source>
        <strain evidence="2 3">DSM 11445</strain>
    </source>
</reference>
<dbReference type="EMBL" id="FZON01000001">
    <property type="protein sequence ID" value="SNR96712.1"/>
    <property type="molecule type" value="Genomic_DNA"/>
</dbReference>
<organism evidence="2 3">
    <name type="scientific">Antarctobacter heliothermus</name>
    <dbReference type="NCBI Taxonomy" id="74033"/>
    <lineage>
        <taxon>Bacteria</taxon>
        <taxon>Pseudomonadati</taxon>
        <taxon>Pseudomonadota</taxon>
        <taxon>Alphaproteobacteria</taxon>
        <taxon>Rhodobacterales</taxon>
        <taxon>Roseobacteraceae</taxon>
        <taxon>Antarctobacter</taxon>
    </lineage>
</organism>
<feature type="transmembrane region" description="Helical" evidence="1">
    <location>
        <begin position="68"/>
        <end position="94"/>
    </location>
</feature>
<keyword evidence="1" id="KW-0812">Transmembrane</keyword>
<feature type="transmembrane region" description="Helical" evidence="1">
    <location>
        <begin position="106"/>
        <end position="124"/>
    </location>
</feature>
<evidence type="ECO:0000313" key="2">
    <source>
        <dbReference type="EMBL" id="SNR96712.1"/>
    </source>
</evidence>
<protein>
    <recommendedName>
        <fullName evidence="4">YIP1 family protein</fullName>
    </recommendedName>
</protein>
<keyword evidence="1" id="KW-0472">Membrane</keyword>
<evidence type="ECO:0000256" key="1">
    <source>
        <dbReference type="SAM" id="Phobius"/>
    </source>
</evidence>
<sequence>MPVTRDIAATYRRPGKTLRAILARGVSEPRALAYLMGACGVMFVAQWPRLAREAHLQGTELEPALGGALLATVIFLPLIFYVVAGFSQLVATAVMRPIGGYETRLSLFWALLAAAPLALLYGLVGGFIGAGGALTLVGAAWLGVFLWFWTTGLREARRLAGPGGEEGAV</sequence>
<dbReference type="AlphaFoldDB" id="A0A239AN09"/>
<accession>A0A239AN09</accession>
<evidence type="ECO:0008006" key="4">
    <source>
        <dbReference type="Google" id="ProtNLM"/>
    </source>
</evidence>
<evidence type="ECO:0000313" key="3">
    <source>
        <dbReference type="Proteomes" id="UP000198440"/>
    </source>
</evidence>
<gene>
    <name evidence="2" type="ORF">SAMN04488078_10017</name>
</gene>
<name>A0A239AN09_9RHOB</name>
<dbReference type="OrthoDB" id="7771437at2"/>
<dbReference type="RefSeq" id="WP_089275772.1">
    <property type="nucleotide sequence ID" value="NZ_FZON01000001.1"/>
</dbReference>
<feature type="transmembrane region" description="Helical" evidence="1">
    <location>
        <begin position="130"/>
        <end position="149"/>
    </location>
</feature>
<proteinExistence type="predicted"/>
<feature type="transmembrane region" description="Helical" evidence="1">
    <location>
        <begin position="31"/>
        <end position="48"/>
    </location>
</feature>
<keyword evidence="1" id="KW-1133">Transmembrane helix</keyword>